<dbReference type="PIRSF" id="PIRSF012337">
    <property type="entry name" value="gp45"/>
    <property type="match status" value="1"/>
</dbReference>
<accession>A0A9X4SKD8</accession>
<organism evidence="2 3">
    <name type="scientific">Volucribacter amazonae</name>
    <dbReference type="NCBI Taxonomy" id="256731"/>
    <lineage>
        <taxon>Bacteria</taxon>
        <taxon>Pseudomonadati</taxon>
        <taxon>Pseudomonadota</taxon>
        <taxon>Gammaproteobacteria</taxon>
        <taxon>Pasteurellales</taxon>
        <taxon>Pasteurellaceae</taxon>
        <taxon>Volucribacter</taxon>
    </lineage>
</organism>
<comment type="caution">
    <text evidence="2">The sequence shown here is derived from an EMBL/GenBank/DDBJ whole genome shotgun (WGS) entry which is preliminary data.</text>
</comment>
<feature type="domain" description="Bacteriophage Mu Gp45 N-terminal" evidence="1">
    <location>
        <begin position="24"/>
        <end position="90"/>
    </location>
</feature>
<dbReference type="Pfam" id="PF06890">
    <property type="entry name" value="Phage_Mu_Gp45"/>
    <property type="match status" value="1"/>
</dbReference>
<gene>
    <name evidence="2" type="ORF">A6A20_05185</name>
</gene>
<evidence type="ECO:0000313" key="3">
    <source>
        <dbReference type="Proteomes" id="UP001155500"/>
    </source>
</evidence>
<sequence>MRRLGQQLKNMGQHIAESLRQAFRGRINLVNSQDNIQKVQLSALADETLQDVEFIQHFGLTSVPPANSQAIILPLGGETSHSVVIATEHGSFRLKALQEGEVAIYDQSGSSVILKQGKLIEMHCENLIINASQKVQINSPLVETSQVLTAQGQINGNGGMAIQGGNGATFNGNISQSSGDYKTTGDVVANGKSLVNHKHKEQGDGQPTSAPL</sequence>
<dbReference type="EMBL" id="LWID01000001">
    <property type="protein sequence ID" value="MDG6895034.1"/>
    <property type="molecule type" value="Genomic_DNA"/>
</dbReference>
<evidence type="ECO:0000313" key="2">
    <source>
        <dbReference type="EMBL" id="MDG6895034.1"/>
    </source>
</evidence>
<dbReference type="InterPro" id="IPR053861">
    <property type="entry name" value="Phage_Mu_Gp45_N"/>
</dbReference>
<proteinExistence type="predicted"/>
<reference evidence="2" key="1">
    <citation type="submission" date="2016-03" db="EMBL/GenBank/DDBJ databases">
        <title>Co-evolution between Pasteurellaceae and their hosts.</title>
        <authorList>
            <person name="Hansen M.J."/>
            <person name="Bojesen A.M."/>
            <person name="Planet P."/>
        </authorList>
    </citation>
    <scope>NUCLEOTIDE SEQUENCE</scope>
    <source>
        <strain evidence="2">146/S8/89</strain>
    </source>
</reference>
<dbReference type="RefSeq" id="WP_279572471.1">
    <property type="nucleotide sequence ID" value="NZ_LWID01000001.1"/>
</dbReference>
<protein>
    <submittedName>
        <fullName evidence="2">Baseplate assembly protein</fullName>
    </submittedName>
</protein>
<dbReference type="NCBIfam" id="TIGR01644">
    <property type="entry name" value="phage_P2_V"/>
    <property type="match status" value="1"/>
</dbReference>
<dbReference type="AlphaFoldDB" id="A0A9X4SKD8"/>
<dbReference type="InterPro" id="IPR013046">
    <property type="entry name" value="GpV/Gp45"/>
</dbReference>
<dbReference type="InterPro" id="IPR014462">
    <property type="entry name" value="Phage_Mu_Gp45"/>
</dbReference>
<evidence type="ECO:0000259" key="1">
    <source>
        <dbReference type="Pfam" id="PF06890"/>
    </source>
</evidence>
<keyword evidence="3" id="KW-1185">Reference proteome</keyword>
<name>A0A9X4SKD8_9PAST</name>
<dbReference type="Proteomes" id="UP001155500">
    <property type="component" value="Unassembled WGS sequence"/>
</dbReference>